<dbReference type="InterPro" id="IPR050281">
    <property type="entry name" value="Flavin_monoamine_oxidase"/>
</dbReference>
<comment type="caution">
    <text evidence="3">The sequence shown here is derived from an EMBL/GenBank/DDBJ whole genome shotgun (WGS) entry which is preliminary data.</text>
</comment>
<dbReference type="PANTHER" id="PTHR10742">
    <property type="entry name" value="FLAVIN MONOAMINE OXIDASE"/>
    <property type="match status" value="1"/>
</dbReference>
<keyword evidence="4" id="KW-1185">Reference proteome</keyword>
<dbReference type="Gene3D" id="3.50.50.60">
    <property type="entry name" value="FAD/NAD(P)-binding domain"/>
    <property type="match status" value="1"/>
</dbReference>
<dbReference type="Pfam" id="PF01593">
    <property type="entry name" value="Amino_oxidase"/>
    <property type="match status" value="1"/>
</dbReference>
<name>A0ABN8M3D7_9CNID</name>
<keyword evidence="1" id="KW-0472">Membrane</keyword>
<evidence type="ECO:0000313" key="4">
    <source>
        <dbReference type="Proteomes" id="UP001159427"/>
    </source>
</evidence>
<organism evidence="3 4">
    <name type="scientific">Porites evermanni</name>
    <dbReference type="NCBI Taxonomy" id="104178"/>
    <lineage>
        <taxon>Eukaryota</taxon>
        <taxon>Metazoa</taxon>
        <taxon>Cnidaria</taxon>
        <taxon>Anthozoa</taxon>
        <taxon>Hexacorallia</taxon>
        <taxon>Scleractinia</taxon>
        <taxon>Fungiina</taxon>
        <taxon>Poritidae</taxon>
        <taxon>Porites</taxon>
    </lineage>
</organism>
<feature type="domain" description="Amine oxidase" evidence="2">
    <location>
        <begin position="20"/>
        <end position="133"/>
    </location>
</feature>
<evidence type="ECO:0000313" key="3">
    <source>
        <dbReference type="EMBL" id="CAH3024106.1"/>
    </source>
</evidence>
<evidence type="ECO:0000259" key="2">
    <source>
        <dbReference type="Pfam" id="PF01593"/>
    </source>
</evidence>
<proteinExistence type="predicted"/>
<reference evidence="3 4" key="1">
    <citation type="submission" date="2022-05" db="EMBL/GenBank/DDBJ databases">
        <authorList>
            <consortium name="Genoscope - CEA"/>
            <person name="William W."/>
        </authorList>
    </citation>
    <scope>NUCLEOTIDE SEQUENCE [LARGE SCALE GENOMIC DNA]</scope>
</reference>
<keyword evidence="1" id="KW-0812">Transmembrane</keyword>
<feature type="transmembrane region" description="Helical" evidence="1">
    <location>
        <begin position="170"/>
        <end position="192"/>
    </location>
</feature>
<dbReference type="InterPro" id="IPR036188">
    <property type="entry name" value="FAD/NAD-bd_sf"/>
</dbReference>
<dbReference type="Gene3D" id="3.90.660.10">
    <property type="match status" value="1"/>
</dbReference>
<dbReference type="SUPFAM" id="SSF51905">
    <property type="entry name" value="FAD/NAD(P)-binding domain"/>
    <property type="match status" value="1"/>
</dbReference>
<dbReference type="Proteomes" id="UP001159427">
    <property type="component" value="Unassembled WGS sequence"/>
</dbReference>
<keyword evidence="1" id="KW-1133">Transmembrane helix</keyword>
<sequence>MFQPRTQDISHYFSIWISLHAVSTGDEALRVEAQDDSKTMEEVMEVLRNMYGPSIPNATDTNITDSLEEHKWSQNPCVLGCWTNPVIGTDSSVLANMAGRLKNLFFAGEATHADWYGFIQGGYYSGLERANDIAGCIQGGKCQPYEPSKGLLVIVKTQDCKPKSEAPQIAVLNVISLFIGLPFTWLFSLICINVTL</sequence>
<gene>
    <name evidence="3" type="ORF">PEVE_00021574</name>
</gene>
<protein>
    <recommendedName>
        <fullName evidence="2">Amine oxidase domain-containing protein</fullName>
    </recommendedName>
</protein>
<dbReference type="SUPFAM" id="SSF54373">
    <property type="entry name" value="FAD-linked reductases, C-terminal domain"/>
    <property type="match status" value="1"/>
</dbReference>
<dbReference type="PANTHER" id="PTHR10742:SF313">
    <property type="entry name" value="AMINE OXIDASE"/>
    <property type="match status" value="1"/>
</dbReference>
<accession>A0ABN8M3D7</accession>
<dbReference type="InterPro" id="IPR002937">
    <property type="entry name" value="Amino_oxidase"/>
</dbReference>
<evidence type="ECO:0000256" key="1">
    <source>
        <dbReference type="SAM" id="Phobius"/>
    </source>
</evidence>
<dbReference type="EMBL" id="CALNXI010000289">
    <property type="protein sequence ID" value="CAH3024106.1"/>
    <property type="molecule type" value="Genomic_DNA"/>
</dbReference>